<dbReference type="AlphaFoldDB" id="A0A9P9JG73"/>
<evidence type="ECO:0000313" key="3">
    <source>
        <dbReference type="Proteomes" id="UP000717696"/>
    </source>
</evidence>
<dbReference type="InterPro" id="IPR050464">
    <property type="entry name" value="Zeta_carotene_desat/Oxidored"/>
</dbReference>
<reference evidence="2" key="1">
    <citation type="journal article" date="2021" name="Nat. Commun.">
        <title>Genetic determinants of endophytism in the Arabidopsis root mycobiome.</title>
        <authorList>
            <person name="Mesny F."/>
            <person name="Miyauchi S."/>
            <person name="Thiergart T."/>
            <person name="Pickel B."/>
            <person name="Atanasova L."/>
            <person name="Karlsson M."/>
            <person name="Huettel B."/>
            <person name="Barry K.W."/>
            <person name="Haridas S."/>
            <person name="Chen C."/>
            <person name="Bauer D."/>
            <person name="Andreopoulos W."/>
            <person name="Pangilinan J."/>
            <person name="LaButti K."/>
            <person name="Riley R."/>
            <person name="Lipzen A."/>
            <person name="Clum A."/>
            <person name="Drula E."/>
            <person name="Henrissat B."/>
            <person name="Kohler A."/>
            <person name="Grigoriev I.V."/>
            <person name="Martin F.M."/>
            <person name="Hacquard S."/>
        </authorList>
    </citation>
    <scope>NUCLEOTIDE SEQUENCE</scope>
    <source>
        <strain evidence="2">MPI-CAGE-AT-0021</strain>
    </source>
</reference>
<dbReference type="Gene3D" id="3.90.660.20">
    <property type="entry name" value="Protoporphyrinogen oxidase, mitochondrial, domain 2"/>
    <property type="match status" value="1"/>
</dbReference>
<gene>
    <name evidence="2" type="ORF">B0J13DRAFT_433834</name>
</gene>
<dbReference type="GO" id="GO:0016491">
    <property type="term" value="F:oxidoreductase activity"/>
    <property type="evidence" value="ECO:0007669"/>
    <property type="project" value="TreeGrafter"/>
</dbReference>
<dbReference type="PANTHER" id="PTHR42923:SF42">
    <property type="entry name" value="AMINE OXIDASE DOMAIN-CONTAINING PROTEIN"/>
    <property type="match status" value="1"/>
</dbReference>
<dbReference type="Gene3D" id="3.50.50.60">
    <property type="entry name" value="FAD/NAD(P)-binding domain"/>
    <property type="match status" value="2"/>
</dbReference>
<evidence type="ECO:0000313" key="2">
    <source>
        <dbReference type="EMBL" id="KAH7160387.1"/>
    </source>
</evidence>
<dbReference type="OrthoDB" id="5977668at2759"/>
<dbReference type="EMBL" id="JAGMUU010000002">
    <property type="protein sequence ID" value="KAH7160387.1"/>
    <property type="molecule type" value="Genomic_DNA"/>
</dbReference>
<keyword evidence="3" id="KW-1185">Reference proteome</keyword>
<accession>A0A9P9JG73</accession>
<dbReference type="SUPFAM" id="SSF51905">
    <property type="entry name" value="FAD/NAD(P)-binding domain"/>
    <property type="match status" value="1"/>
</dbReference>
<dbReference type="InterPro" id="IPR036188">
    <property type="entry name" value="FAD/NAD-bd_sf"/>
</dbReference>
<dbReference type="Pfam" id="PF13450">
    <property type="entry name" value="NAD_binding_8"/>
    <property type="match status" value="1"/>
</dbReference>
<evidence type="ECO:0008006" key="4">
    <source>
        <dbReference type="Google" id="ProtNLM"/>
    </source>
</evidence>
<dbReference type="Gene3D" id="3.40.50.150">
    <property type="entry name" value="Vaccinia Virus protein VP39"/>
    <property type="match status" value="1"/>
</dbReference>
<feature type="region of interest" description="Disordered" evidence="1">
    <location>
        <begin position="1"/>
        <end position="21"/>
    </location>
</feature>
<sequence>MDQRRGDGLQLPRQQPLQVSQTVPPPLQRVAIIGTGLAGLSTAYLLHNDQHERYAVTLFEQADSLSFDSASVAVKNSNTGVTERVDLPMRAAAGGYYHNLLRLYHHLRIPLHPIRFLFVFAKAPPITERPAKLNQREPRRPNATDAEQAAATPGAYFVHASNLHQMPPPWPGSRGVVPHLVEILYLIVCQFWFSIACFVVQPRGASASRNGGESLADYLQRIWLPRRYVSHYLLPLLSSVSTCSHDELLAFPASDVVNYKRMSHGQQHYTVCGGVSQVQLRLAEGLKDIRLGTRVIEVVPGANQSGATVRWQSTDGSAKVAEQSFDRVVLAVSPDVAGGIFKPLESTLSQIPTVRVESSVLRPGTAQAESATFTVDNSAGLMTCAHHLGDTSPSQVITLRTRFADTNSSQTEALHLMPSGVVVSTCPLDGTADVKQALKTARFTRTLRTTESRAVIEKIMGGARETEKKTDDVTAGWVNGEDNVWLAGAWCWDGMVLLEGSLLAKPGERLALPHSHGVIQGPGFCHRVRRGNRFYLGSRSNRLGNRPADDGQIWAWALEAEYQHTSQVHVDECRLLNTTPSTAKNEQGQPVQDFEEACLGLLREVVKASGILNRGAAKDKPHRSLAILDLGFGCGDQTWQLARLAQQGGWADFQYVGLTLNESQVQSAQRKIYREVAGTDDVGELKAESFKLFCANAAKPETWSPPVTKAVEALADERFAETWLLALDCLYHFSPSRKPVFKYAANTLGAQVMVFDLLLNETASVRDTLVVRAIGVMMGCPVRTFLTEKVYRDQLVDCGYDGKSIEIRDVTEHVFSGLVQFLDRQDRALGEYGISLGGFKLAQRLFAWFARSKVVKAVVVVARTKEGSNSG</sequence>
<organism evidence="2 3">
    <name type="scientific">Dactylonectria estremocensis</name>
    <dbReference type="NCBI Taxonomy" id="1079267"/>
    <lineage>
        <taxon>Eukaryota</taxon>
        <taxon>Fungi</taxon>
        <taxon>Dikarya</taxon>
        <taxon>Ascomycota</taxon>
        <taxon>Pezizomycotina</taxon>
        <taxon>Sordariomycetes</taxon>
        <taxon>Hypocreomycetidae</taxon>
        <taxon>Hypocreales</taxon>
        <taxon>Nectriaceae</taxon>
        <taxon>Dactylonectria</taxon>
    </lineage>
</organism>
<dbReference type="Gene3D" id="1.10.3110.10">
    <property type="entry name" value="protoporphyrinogen ix oxidase, domain 3"/>
    <property type="match status" value="1"/>
</dbReference>
<dbReference type="PANTHER" id="PTHR42923">
    <property type="entry name" value="PROTOPORPHYRINOGEN OXIDASE"/>
    <property type="match status" value="1"/>
</dbReference>
<proteinExistence type="predicted"/>
<dbReference type="Proteomes" id="UP000717696">
    <property type="component" value="Unassembled WGS sequence"/>
</dbReference>
<comment type="caution">
    <text evidence="2">The sequence shown here is derived from an EMBL/GenBank/DDBJ whole genome shotgun (WGS) entry which is preliminary data.</text>
</comment>
<feature type="compositionally biased region" description="Polar residues" evidence="1">
    <location>
        <begin position="12"/>
        <end position="21"/>
    </location>
</feature>
<protein>
    <recommendedName>
        <fullName evidence="4">Amine oxidase domain-containing protein</fullName>
    </recommendedName>
</protein>
<dbReference type="SUPFAM" id="SSF53335">
    <property type="entry name" value="S-adenosyl-L-methionine-dependent methyltransferases"/>
    <property type="match status" value="1"/>
</dbReference>
<dbReference type="InterPro" id="IPR029063">
    <property type="entry name" value="SAM-dependent_MTases_sf"/>
</dbReference>
<name>A0A9P9JG73_9HYPO</name>
<evidence type="ECO:0000256" key="1">
    <source>
        <dbReference type="SAM" id="MobiDB-lite"/>
    </source>
</evidence>